<dbReference type="InterPro" id="IPR035986">
    <property type="entry name" value="PKD_dom_sf"/>
</dbReference>
<evidence type="ECO:0000313" key="3">
    <source>
        <dbReference type="Proteomes" id="UP000886819"/>
    </source>
</evidence>
<dbReference type="Proteomes" id="UP000886819">
    <property type="component" value="Unassembled WGS sequence"/>
</dbReference>
<proteinExistence type="predicted"/>
<dbReference type="InterPro" id="IPR013783">
    <property type="entry name" value="Ig-like_fold"/>
</dbReference>
<dbReference type="AlphaFoldDB" id="A0A9D0YX42"/>
<evidence type="ECO:0000313" key="2">
    <source>
        <dbReference type="EMBL" id="HIQ63563.1"/>
    </source>
</evidence>
<dbReference type="CDD" id="cd00146">
    <property type="entry name" value="PKD"/>
    <property type="match status" value="1"/>
</dbReference>
<dbReference type="Gene3D" id="2.60.40.10">
    <property type="entry name" value="Immunoglobulins"/>
    <property type="match status" value="1"/>
</dbReference>
<dbReference type="EMBL" id="DVFI01000112">
    <property type="protein sequence ID" value="HIQ63563.1"/>
    <property type="molecule type" value="Genomic_DNA"/>
</dbReference>
<reference evidence="2" key="1">
    <citation type="submission" date="2020-10" db="EMBL/GenBank/DDBJ databases">
        <authorList>
            <person name="Gilroy R."/>
        </authorList>
    </citation>
    <scope>NUCLEOTIDE SEQUENCE</scope>
    <source>
        <strain evidence="2">ChiHile30-977</strain>
    </source>
</reference>
<sequence length="481" mass="50173">MGEYTTMHQYEPLRVPEGWSASEKRLIAQLTEIFDDLYRRFNRLRFEDLGGALRGRIEDTEGNVTQVAQTATELEALLNGTRFTLTAAGVTIRNAAGQVVFEQDANTGNLRIAGQIAATGGTIGGFTIGSTSLYNGTSIVLSSEGQVRLGDLSVEDDAELGPIVRGDGGLRLCVGNSALLVLSESGASTGFPLSAYGGLSINPNDVTNLAANVYVDPATGRLYRTTSTGGGTVTEPLTATAGVSATTVTVGESVTVSVEASGGTAPYVCSLTVSYNDGSFVSLGTGMSVSYTPQSAGRYRFRAVVVDEDGSSVTVYTPYCTAEAAAVERSITVWANKTNVQTGETVTFSWSATGGPSYYEYTLRTPSGTDVTGTTGTQTTWSYTLTQTGTYQFVAYARYADGGDAADLVAVTVTAGASVGATTGTNVNMRSGPGTGYSIVLTIPESGTLVTITGAQTGGWWPVRYNLRDGYISGDYLEVVG</sequence>
<dbReference type="Pfam" id="PF08239">
    <property type="entry name" value="SH3_3"/>
    <property type="match status" value="1"/>
</dbReference>
<dbReference type="PROSITE" id="PS51781">
    <property type="entry name" value="SH3B"/>
    <property type="match status" value="1"/>
</dbReference>
<gene>
    <name evidence="2" type="ORF">IAA66_08285</name>
</gene>
<reference evidence="2" key="2">
    <citation type="journal article" date="2021" name="PeerJ">
        <title>Extensive microbial diversity within the chicken gut microbiome revealed by metagenomics and culture.</title>
        <authorList>
            <person name="Gilroy R."/>
            <person name="Ravi A."/>
            <person name="Getino M."/>
            <person name="Pursley I."/>
            <person name="Horton D.L."/>
            <person name="Alikhan N.F."/>
            <person name="Baker D."/>
            <person name="Gharbi K."/>
            <person name="Hall N."/>
            <person name="Watson M."/>
            <person name="Adriaenssens E.M."/>
            <person name="Foster-Nyarko E."/>
            <person name="Jarju S."/>
            <person name="Secka A."/>
            <person name="Antonio M."/>
            <person name="Oren A."/>
            <person name="Chaudhuri R.R."/>
            <person name="La Ragione R."/>
            <person name="Hildebrand F."/>
            <person name="Pallen M.J."/>
        </authorList>
    </citation>
    <scope>NUCLEOTIDE SEQUENCE</scope>
    <source>
        <strain evidence="2">ChiHile30-977</strain>
    </source>
</reference>
<protein>
    <submittedName>
        <fullName evidence="2">SH3 domain-containing protein</fullName>
    </submittedName>
</protein>
<evidence type="ECO:0000259" key="1">
    <source>
        <dbReference type="PROSITE" id="PS51781"/>
    </source>
</evidence>
<name>A0A9D0YX42_9FIRM</name>
<dbReference type="Gene3D" id="2.30.30.40">
    <property type="entry name" value="SH3 Domains"/>
    <property type="match status" value="1"/>
</dbReference>
<organism evidence="2 3">
    <name type="scientific">Candidatus Avichristensenella intestinipullorum</name>
    <dbReference type="NCBI Taxonomy" id="2840693"/>
    <lineage>
        <taxon>Bacteria</taxon>
        <taxon>Bacillati</taxon>
        <taxon>Bacillota</taxon>
        <taxon>Clostridia</taxon>
        <taxon>Candidatus Avichristensenella</taxon>
    </lineage>
</organism>
<feature type="domain" description="SH3b" evidence="1">
    <location>
        <begin position="414"/>
        <end position="481"/>
    </location>
</feature>
<comment type="caution">
    <text evidence="2">The sequence shown here is derived from an EMBL/GenBank/DDBJ whole genome shotgun (WGS) entry which is preliminary data.</text>
</comment>
<dbReference type="InterPro" id="IPR003646">
    <property type="entry name" value="SH3-like_bac-type"/>
</dbReference>
<dbReference type="SUPFAM" id="SSF49299">
    <property type="entry name" value="PKD domain"/>
    <property type="match status" value="1"/>
</dbReference>
<accession>A0A9D0YX42</accession>